<keyword evidence="6" id="KW-1185">Reference proteome</keyword>
<dbReference type="Pfam" id="PF02737">
    <property type="entry name" value="3HCDH_N"/>
    <property type="match status" value="1"/>
</dbReference>
<dbReference type="SUPFAM" id="SSF48179">
    <property type="entry name" value="6-phosphogluconate dehydrogenase C-terminal domain-like"/>
    <property type="match status" value="1"/>
</dbReference>
<dbReference type="InterPro" id="IPR013328">
    <property type="entry name" value="6PGD_dom2"/>
</dbReference>
<proteinExistence type="inferred from homology"/>
<dbReference type="Pfam" id="PF00725">
    <property type="entry name" value="3HCDH"/>
    <property type="match status" value="1"/>
</dbReference>
<evidence type="ECO:0008006" key="7">
    <source>
        <dbReference type="Google" id="ProtNLM"/>
    </source>
</evidence>
<evidence type="ECO:0000256" key="1">
    <source>
        <dbReference type="ARBA" id="ARBA00009463"/>
    </source>
</evidence>
<name>A0ABP0SUE1_9DINO</name>
<sequence length="232" mass="25620">MSEAEVEAFLKQIKFGDLNDGGFLRTTIPQVDFVIEAVSEDLNVKQSCYETLQASGLPEESVLATNTSSISITKLASNISRPERMIGMHFMNPVPVMPLVEVIRGLRTDDATLQLTLQLCTAMKKEHSTSEDRPGFIANRILMPYINEAVFALQDGVGTAEDIDKTLKLGTNVPMGPLTLADFIGLDTCLSIMKVLHRDLGDSKYRPAPLLVNYVEAGWLGKKTKRGFYDYS</sequence>
<accession>A0ABP0SUE1</accession>
<dbReference type="SUPFAM" id="SSF51735">
    <property type="entry name" value="NAD(P)-binding Rossmann-fold domains"/>
    <property type="match status" value="1"/>
</dbReference>
<dbReference type="PANTHER" id="PTHR48075:SF5">
    <property type="entry name" value="3-HYDROXYBUTYRYL-COA DEHYDROGENASE"/>
    <property type="match status" value="1"/>
</dbReference>
<dbReference type="InterPro" id="IPR036291">
    <property type="entry name" value="NAD(P)-bd_dom_sf"/>
</dbReference>
<dbReference type="Gene3D" id="1.10.1040.10">
    <property type="entry name" value="N-(1-d-carboxylethyl)-l-norvaline Dehydrogenase, domain 2"/>
    <property type="match status" value="1"/>
</dbReference>
<comment type="similarity">
    <text evidence="1">Belongs to the 3-hydroxyacyl-CoA dehydrogenase family.</text>
</comment>
<reference evidence="5 6" key="1">
    <citation type="submission" date="2024-02" db="EMBL/GenBank/DDBJ databases">
        <authorList>
            <person name="Chen Y."/>
            <person name="Shah S."/>
            <person name="Dougan E. K."/>
            <person name="Thang M."/>
            <person name="Chan C."/>
        </authorList>
    </citation>
    <scope>NUCLEOTIDE SEQUENCE [LARGE SCALE GENOMIC DNA]</scope>
</reference>
<comment type="caution">
    <text evidence="5">The sequence shown here is derived from an EMBL/GenBank/DDBJ whole genome shotgun (WGS) entry which is preliminary data.</text>
</comment>
<dbReference type="PANTHER" id="PTHR48075">
    <property type="entry name" value="3-HYDROXYACYL-COA DEHYDROGENASE FAMILY PROTEIN"/>
    <property type="match status" value="1"/>
</dbReference>
<dbReference type="InterPro" id="IPR022694">
    <property type="entry name" value="3-OHacyl-CoA_DH"/>
</dbReference>
<evidence type="ECO:0000313" key="5">
    <source>
        <dbReference type="EMBL" id="CAK9116008.1"/>
    </source>
</evidence>
<evidence type="ECO:0000259" key="4">
    <source>
        <dbReference type="Pfam" id="PF02737"/>
    </source>
</evidence>
<dbReference type="Proteomes" id="UP001642484">
    <property type="component" value="Unassembled WGS sequence"/>
</dbReference>
<evidence type="ECO:0000256" key="2">
    <source>
        <dbReference type="ARBA" id="ARBA00023002"/>
    </source>
</evidence>
<gene>
    <name evidence="5" type="ORF">CCMP2556_LOCUS53720</name>
</gene>
<evidence type="ECO:0000313" key="6">
    <source>
        <dbReference type="Proteomes" id="UP001642484"/>
    </source>
</evidence>
<dbReference type="InterPro" id="IPR006176">
    <property type="entry name" value="3-OHacyl-CoA_DH_NAD-bd"/>
</dbReference>
<keyword evidence="2" id="KW-0560">Oxidoreductase</keyword>
<dbReference type="InterPro" id="IPR008927">
    <property type="entry name" value="6-PGluconate_DH-like_C_sf"/>
</dbReference>
<evidence type="ECO:0000259" key="3">
    <source>
        <dbReference type="Pfam" id="PF00725"/>
    </source>
</evidence>
<feature type="domain" description="3-hydroxyacyl-CoA dehydrogenase NAD binding" evidence="4">
    <location>
        <begin position="25"/>
        <end position="126"/>
    </location>
</feature>
<dbReference type="Gene3D" id="3.40.50.720">
    <property type="entry name" value="NAD(P)-binding Rossmann-like Domain"/>
    <property type="match status" value="1"/>
</dbReference>
<feature type="domain" description="3-hydroxyacyl-CoA dehydrogenase C-terminal" evidence="3">
    <location>
        <begin position="135"/>
        <end position="231"/>
    </location>
</feature>
<dbReference type="InterPro" id="IPR006108">
    <property type="entry name" value="3HC_DH_C"/>
</dbReference>
<organism evidence="5 6">
    <name type="scientific">Durusdinium trenchii</name>
    <dbReference type="NCBI Taxonomy" id="1381693"/>
    <lineage>
        <taxon>Eukaryota</taxon>
        <taxon>Sar</taxon>
        <taxon>Alveolata</taxon>
        <taxon>Dinophyceae</taxon>
        <taxon>Suessiales</taxon>
        <taxon>Symbiodiniaceae</taxon>
        <taxon>Durusdinium</taxon>
    </lineage>
</organism>
<dbReference type="EMBL" id="CAXAMN010028295">
    <property type="protein sequence ID" value="CAK9116008.1"/>
    <property type="molecule type" value="Genomic_DNA"/>
</dbReference>
<protein>
    <recommendedName>
        <fullName evidence="7">3-hydroxybutyryl-CoA dehydrogenase</fullName>
    </recommendedName>
</protein>
<dbReference type="PIRSF" id="PIRSF000105">
    <property type="entry name" value="HCDH"/>
    <property type="match status" value="1"/>
</dbReference>